<keyword evidence="1" id="KW-0732">Signal</keyword>
<dbReference type="Proteomes" id="UP000835052">
    <property type="component" value="Unassembled WGS sequence"/>
</dbReference>
<feature type="signal peptide" evidence="1">
    <location>
        <begin position="1"/>
        <end position="19"/>
    </location>
</feature>
<keyword evidence="3" id="KW-1185">Reference proteome</keyword>
<reference evidence="2" key="1">
    <citation type="submission" date="2020-10" db="EMBL/GenBank/DDBJ databases">
        <authorList>
            <person name="Kikuchi T."/>
        </authorList>
    </citation>
    <scope>NUCLEOTIDE SEQUENCE</scope>
    <source>
        <strain evidence="2">NKZ352</strain>
    </source>
</reference>
<sequence>MHNLTLIAVFLFTFCASLAQGFILFFPDHIRPRDPEELTIFDIAAYENYGIRQPPRIATTTPVSPERVEEVPRSYIRRRSASNRANYMCPCRHKLCTIGNECPNY</sequence>
<proteinExistence type="predicted"/>
<evidence type="ECO:0000313" key="3">
    <source>
        <dbReference type="Proteomes" id="UP000835052"/>
    </source>
</evidence>
<gene>
    <name evidence="2" type="ORF">CAUJ_LOCUS14436</name>
</gene>
<dbReference type="AlphaFoldDB" id="A0A8S1HT32"/>
<accession>A0A8S1HT32</accession>
<evidence type="ECO:0000313" key="2">
    <source>
        <dbReference type="EMBL" id="CAD6198530.1"/>
    </source>
</evidence>
<name>A0A8S1HT32_9PELO</name>
<dbReference type="EMBL" id="CAJGYM010000128">
    <property type="protein sequence ID" value="CAD6198530.1"/>
    <property type="molecule type" value="Genomic_DNA"/>
</dbReference>
<comment type="caution">
    <text evidence="2">The sequence shown here is derived from an EMBL/GenBank/DDBJ whole genome shotgun (WGS) entry which is preliminary data.</text>
</comment>
<feature type="chain" id="PRO_5035819080" evidence="1">
    <location>
        <begin position="20"/>
        <end position="105"/>
    </location>
</feature>
<evidence type="ECO:0000256" key="1">
    <source>
        <dbReference type="SAM" id="SignalP"/>
    </source>
</evidence>
<protein>
    <submittedName>
        <fullName evidence="2">Uncharacterized protein</fullName>
    </submittedName>
</protein>
<organism evidence="2 3">
    <name type="scientific">Caenorhabditis auriculariae</name>
    <dbReference type="NCBI Taxonomy" id="2777116"/>
    <lineage>
        <taxon>Eukaryota</taxon>
        <taxon>Metazoa</taxon>
        <taxon>Ecdysozoa</taxon>
        <taxon>Nematoda</taxon>
        <taxon>Chromadorea</taxon>
        <taxon>Rhabditida</taxon>
        <taxon>Rhabditina</taxon>
        <taxon>Rhabditomorpha</taxon>
        <taxon>Rhabditoidea</taxon>
        <taxon>Rhabditidae</taxon>
        <taxon>Peloderinae</taxon>
        <taxon>Caenorhabditis</taxon>
    </lineage>
</organism>